<accession>A0A832SY66</accession>
<dbReference type="GO" id="GO:0003676">
    <property type="term" value="F:nucleic acid binding"/>
    <property type="evidence" value="ECO:0007669"/>
    <property type="project" value="InterPro"/>
</dbReference>
<evidence type="ECO:0000256" key="6">
    <source>
        <dbReference type="SAM" id="MobiDB-lite"/>
    </source>
</evidence>
<dbReference type="EMBL" id="DUJP01000018">
    <property type="protein sequence ID" value="HII46682.1"/>
    <property type="molecule type" value="Genomic_DNA"/>
</dbReference>
<dbReference type="Pfam" id="PF00270">
    <property type="entry name" value="DEAD"/>
    <property type="match status" value="1"/>
</dbReference>
<dbReference type="NCBIfam" id="TIGR01587">
    <property type="entry name" value="cas3_core"/>
    <property type="match status" value="1"/>
</dbReference>
<keyword evidence="5" id="KW-0051">Antiviral defense</keyword>
<dbReference type="GO" id="GO:0005829">
    <property type="term" value="C:cytosol"/>
    <property type="evidence" value="ECO:0007669"/>
    <property type="project" value="TreeGrafter"/>
</dbReference>
<sequence>MTGDVQVEKVAEIVKDLIKAWQRANKREVKVDEEALRRQAEIAAEILRGFYRNGGGRLVLLKAPTGAGKTEIFASLYFYQVASGVWHTGRMYVVEPVHALLEQMAKRFGTYGKAFRVKVEEDHGEVKRPTYLYTAPITLTTVDSYAYAYLAQRVDKWIERGNLTGRFTMPVGLMMHAITVFDEAHLVQDEVYLGPRALARIICYLVNAGAYVVFSSATLPTAFIKEFKSRCATVEERILSSRPRKVNIEFRKAELTPNDVDCSKGALIIVNTVPRARRFYKDLKEKCKGKKIYVLHSLLTRGDRERTLRELEELEEKKRINEAIVVGTQTLEVGIDYSFTRLYTDLSPLDSLIQRIGRVGRRGDPAEILVFQPERPEPYRKDLLEKTAPKLDSLEKMLGDAAKLGELLDEVYDEKIVEDMSKKGDSLYVQFLDYLENLHLYSLPPETHPQIKPSLYVDLYLLTTKDVDKETKELLISREELLRRRMRISFSYRRLDRLENILGLFDSCEKGGLERDDEKLKFNNWNRVSTREWIREGSLVILCDDVDRVYDEAGLKVEEASRRPEEEKSVQTAGKKSRRGKRT</sequence>
<dbReference type="GO" id="GO:0016787">
    <property type="term" value="F:hydrolase activity"/>
    <property type="evidence" value="ECO:0007669"/>
    <property type="project" value="UniProtKB-KW"/>
</dbReference>
<dbReference type="SMART" id="SM00487">
    <property type="entry name" value="DEXDc"/>
    <property type="match status" value="1"/>
</dbReference>
<evidence type="ECO:0000256" key="1">
    <source>
        <dbReference type="ARBA" id="ARBA00022741"/>
    </source>
</evidence>
<dbReference type="Gene3D" id="3.40.50.300">
    <property type="entry name" value="P-loop containing nucleotide triphosphate hydrolases"/>
    <property type="match status" value="2"/>
</dbReference>
<organism evidence="9 10">
    <name type="scientific">Pyrobaculum aerophilum</name>
    <dbReference type="NCBI Taxonomy" id="13773"/>
    <lineage>
        <taxon>Archaea</taxon>
        <taxon>Thermoproteota</taxon>
        <taxon>Thermoprotei</taxon>
        <taxon>Thermoproteales</taxon>
        <taxon>Thermoproteaceae</taxon>
        <taxon>Pyrobaculum</taxon>
    </lineage>
</organism>
<evidence type="ECO:0000313" key="10">
    <source>
        <dbReference type="Proteomes" id="UP000651120"/>
    </source>
</evidence>
<dbReference type="AlphaFoldDB" id="A0A832SY66"/>
<feature type="compositionally biased region" description="Basic and acidic residues" evidence="6">
    <location>
        <begin position="558"/>
        <end position="569"/>
    </location>
</feature>
<name>A0A832SY66_9CREN</name>
<dbReference type="GO" id="GO:0005524">
    <property type="term" value="F:ATP binding"/>
    <property type="evidence" value="ECO:0007669"/>
    <property type="project" value="UniProtKB-KW"/>
</dbReference>
<dbReference type="InterPro" id="IPR014001">
    <property type="entry name" value="Helicase_ATP-bd"/>
</dbReference>
<dbReference type="InterPro" id="IPR027417">
    <property type="entry name" value="P-loop_NTPase"/>
</dbReference>
<evidence type="ECO:0000313" key="9">
    <source>
        <dbReference type="EMBL" id="HII46682.1"/>
    </source>
</evidence>
<dbReference type="PROSITE" id="PS51194">
    <property type="entry name" value="HELICASE_CTER"/>
    <property type="match status" value="1"/>
</dbReference>
<proteinExistence type="predicted"/>
<evidence type="ECO:0000256" key="4">
    <source>
        <dbReference type="ARBA" id="ARBA00022840"/>
    </source>
</evidence>
<dbReference type="InterPro" id="IPR011545">
    <property type="entry name" value="DEAD/DEAH_box_helicase_dom"/>
</dbReference>
<keyword evidence="2" id="KW-0378">Hydrolase</keyword>
<keyword evidence="3" id="KW-0347">Helicase</keyword>
<gene>
    <name evidence="9" type="primary">cas3</name>
    <name evidence="9" type="ORF">HA333_04315</name>
</gene>
<dbReference type="RefSeq" id="WP_281071003.1">
    <property type="nucleotide sequence ID" value="NZ_DAIOPL010000052.1"/>
</dbReference>
<keyword evidence="1" id="KW-0547">Nucleotide-binding</keyword>
<dbReference type="GO" id="GO:0051607">
    <property type="term" value="P:defense response to virus"/>
    <property type="evidence" value="ECO:0007669"/>
    <property type="project" value="UniProtKB-KW"/>
</dbReference>
<evidence type="ECO:0000256" key="5">
    <source>
        <dbReference type="ARBA" id="ARBA00023118"/>
    </source>
</evidence>
<keyword evidence="4" id="KW-0067">ATP-binding</keyword>
<feature type="region of interest" description="Disordered" evidence="6">
    <location>
        <begin position="558"/>
        <end position="583"/>
    </location>
</feature>
<dbReference type="InterPro" id="IPR006474">
    <property type="entry name" value="Helicase_Cas3_CRISPR-ass_core"/>
</dbReference>
<evidence type="ECO:0000259" key="8">
    <source>
        <dbReference type="PROSITE" id="PS51194"/>
    </source>
</evidence>
<dbReference type="PANTHER" id="PTHR47959">
    <property type="entry name" value="ATP-DEPENDENT RNA HELICASE RHLE-RELATED"/>
    <property type="match status" value="1"/>
</dbReference>
<evidence type="ECO:0000256" key="3">
    <source>
        <dbReference type="ARBA" id="ARBA00022806"/>
    </source>
</evidence>
<dbReference type="Pfam" id="PF22590">
    <property type="entry name" value="Cas3-like_C_2"/>
    <property type="match status" value="1"/>
</dbReference>
<comment type="caution">
    <text evidence="9">The sequence shown here is derived from an EMBL/GenBank/DDBJ whole genome shotgun (WGS) entry which is preliminary data.</text>
</comment>
<dbReference type="Proteomes" id="UP000651120">
    <property type="component" value="Unassembled WGS sequence"/>
</dbReference>
<dbReference type="GO" id="GO:0140097">
    <property type="term" value="F:catalytic activity, acting on DNA"/>
    <property type="evidence" value="ECO:0007669"/>
    <property type="project" value="UniProtKB-ARBA"/>
</dbReference>
<dbReference type="InterPro" id="IPR001650">
    <property type="entry name" value="Helicase_C-like"/>
</dbReference>
<feature type="domain" description="Helicase C-terminal" evidence="8">
    <location>
        <begin position="254"/>
        <end position="402"/>
    </location>
</feature>
<feature type="domain" description="Helicase ATP-binding" evidence="7">
    <location>
        <begin position="50"/>
        <end position="237"/>
    </location>
</feature>
<reference evidence="9" key="1">
    <citation type="journal article" date="2020" name="bioRxiv">
        <title>A rank-normalized archaeal taxonomy based on genome phylogeny resolves widespread incomplete and uneven classifications.</title>
        <authorList>
            <person name="Rinke C."/>
            <person name="Chuvochina M."/>
            <person name="Mussig A.J."/>
            <person name="Chaumeil P.-A."/>
            <person name="Waite D.W."/>
            <person name="Whitman W.B."/>
            <person name="Parks D.H."/>
            <person name="Hugenholtz P."/>
        </authorList>
    </citation>
    <scope>NUCLEOTIDE SEQUENCE</scope>
    <source>
        <strain evidence="9">UBA8839</strain>
    </source>
</reference>
<protein>
    <submittedName>
        <fullName evidence="9">CRISPR-associated helicase Cas3</fullName>
    </submittedName>
</protein>
<dbReference type="InterPro" id="IPR050079">
    <property type="entry name" value="DEAD_box_RNA_helicase"/>
</dbReference>
<dbReference type="SMART" id="SM00490">
    <property type="entry name" value="HELICc"/>
    <property type="match status" value="1"/>
</dbReference>
<dbReference type="SUPFAM" id="SSF52540">
    <property type="entry name" value="P-loop containing nucleoside triphosphate hydrolases"/>
    <property type="match status" value="1"/>
</dbReference>
<evidence type="ECO:0000256" key="2">
    <source>
        <dbReference type="ARBA" id="ARBA00022801"/>
    </source>
</evidence>
<dbReference type="PANTHER" id="PTHR47959:SF16">
    <property type="entry name" value="CRISPR-ASSOCIATED NUCLEASE_HELICASE CAS3-RELATED"/>
    <property type="match status" value="1"/>
</dbReference>
<dbReference type="GO" id="GO:0003724">
    <property type="term" value="F:RNA helicase activity"/>
    <property type="evidence" value="ECO:0007669"/>
    <property type="project" value="TreeGrafter"/>
</dbReference>
<dbReference type="InterPro" id="IPR054712">
    <property type="entry name" value="Cas3-like_dom"/>
</dbReference>
<evidence type="ECO:0000259" key="7">
    <source>
        <dbReference type="PROSITE" id="PS51192"/>
    </source>
</evidence>
<dbReference type="PROSITE" id="PS51192">
    <property type="entry name" value="HELICASE_ATP_BIND_1"/>
    <property type="match status" value="1"/>
</dbReference>